<feature type="domain" description="Potassium channel" evidence="11">
    <location>
        <begin position="432"/>
        <end position="507"/>
    </location>
</feature>
<name>A0A8J2MZS5_9PLEO</name>
<dbReference type="EMBL" id="CAJRGZ010000016">
    <property type="protein sequence ID" value="CAG5153344.1"/>
    <property type="molecule type" value="Genomic_DNA"/>
</dbReference>
<sequence length="753" mass="86342">MAHEHEEPEQTNDSRRVNRQSEEEKRKEHSSSKGSGKKRWWKVSKKWERQHSDWWFASTGIPLLAATLGPLANVSSIAALVTPWRQQNIIDGVRISDFKGVPFGDPRWCYWINVASLICGFLGNLFLLLNFTQRIRYIISLPVTVVLWYLSSAFLIAITICMNTYEPPIRPEQGYTQGFWYAIAAAAFYTICSMILMVNMLGYFLGHYPENFALSDSQRTLILQTMAFFIWLGGGAAVFAKLEQDAGEDSWRFADALYFCDVTILTVGFGDLVPTTDLTRGIVFPYSVGGTIILALIVSSLYTAVRELGDEKIVQKHADRMRERVAERTVTNSFDLRHREREAHHLIRKRKLGFPRISAPSKPRPFRTPMGESVQQTSTIPRVAHAFGIASSKPKIMLLKEEKDRFEAMRKIQADSHKFKRWMALFWSVTTFSILWCVGAVVFWITEGETQNLTYFQSLYFCYVSLLTIGYGDLAPRSNSGRCFFVIWSLIAVPTMTILVSDLGDTVVANFKRWSDELADFTVLPKAGIWRSFLNKHPWLLRWLQQWTEYRARKKRLIRGFGVADPRSEDDTAGSADPQNREDTLIDPEDREVATDIELARHPTVPALAEEAEADATNPPTRASLTRRLALSIQKVSLDLKTDNKRYTYEEWVEFTRLIRLTSPERLDRDLGNDITTFEEENQEGLVNWDWIGDDSPMVSGISESDWLMKRLIESLVRLERRKEVARGNSNFEAIREMEKGCGDINQQDDIRN</sequence>
<dbReference type="PRINTS" id="PR01333">
    <property type="entry name" value="2POREKCHANEL"/>
</dbReference>
<dbReference type="GO" id="GO:0005886">
    <property type="term" value="C:plasma membrane"/>
    <property type="evidence" value="ECO:0007669"/>
    <property type="project" value="TreeGrafter"/>
</dbReference>
<evidence type="ECO:0000313" key="13">
    <source>
        <dbReference type="Proteomes" id="UP000676310"/>
    </source>
</evidence>
<evidence type="ECO:0000256" key="5">
    <source>
        <dbReference type="ARBA" id="ARBA00023065"/>
    </source>
</evidence>
<evidence type="ECO:0000256" key="7">
    <source>
        <dbReference type="ARBA" id="ARBA00023303"/>
    </source>
</evidence>
<dbReference type="Proteomes" id="UP000676310">
    <property type="component" value="Unassembled WGS sequence"/>
</dbReference>
<feature type="region of interest" description="Disordered" evidence="9">
    <location>
        <begin position="1"/>
        <end position="37"/>
    </location>
</feature>
<evidence type="ECO:0000256" key="9">
    <source>
        <dbReference type="SAM" id="MobiDB-lite"/>
    </source>
</evidence>
<reference evidence="12" key="1">
    <citation type="submission" date="2021-05" db="EMBL/GenBank/DDBJ databases">
        <authorList>
            <person name="Stam R."/>
        </authorList>
    </citation>
    <scope>NUCLEOTIDE SEQUENCE</scope>
    <source>
        <strain evidence="12">CS162</strain>
    </source>
</reference>
<dbReference type="PANTHER" id="PTHR11003">
    <property type="entry name" value="POTASSIUM CHANNEL, SUBFAMILY K"/>
    <property type="match status" value="1"/>
</dbReference>
<keyword evidence="7 8" id="KW-0407">Ion channel</keyword>
<dbReference type="FunFam" id="1.10.287.70:FF:000182">
    <property type="entry name" value="Outward-rectifier potassium channel TOK1"/>
    <property type="match status" value="1"/>
</dbReference>
<dbReference type="OrthoDB" id="297496at2759"/>
<feature type="transmembrane region" description="Helical" evidence="10">
    <location>
        <begin position="221"/>
        <end position="240"/>
    </location>
</feature>
<dbReference type="RefSeq" id="XP_043166677.1">
    <property type="nucleotide sequence ID" value="XM_043310742.1"/>
</dbReference>
<feature type="transmembrane region" description="Helical" evidence="10">
    <location>
        <begin position="282"/>
        <end position="305"/>
    </location>
</feature>
<evidence type="ECO:0000256" key="4">
    <source>
        <dbReference type="ARBA" id="ARBA00022989"/>
    </source>
</evidence>
<evidence type="ECO:0000313" key="12">
    <source>
        <dbReference type="EMBL" id="CAG5153344.1"/>
    </source>
</evidence>
<dbReference type="GO" id="GO:0015271">
    <property type="term" value="F:outward rectifier potassium channel activity"/>
    <property type="evidence" value="ECO:0007669"/>
    <property type="project" value="TreeGrafter"/>
</dbReference>
<keyword evidence="2 8" id="KW-0813">Transport</keyword>
<keyword evidence="4 10" id="KW-1133">Transmembrane helix</keyword>
<feature type="transmembrane region" description="Helical" evidence="10">
    <location>
        <begin position="424"/>
        <end position="446"/>
    </location>
</feature>
<dbReference type="PANTHER" id="PTHR11003:SF342">
    <property type="entry name" value="OUTWARD-RECTIFIER POTASSIUM CHANNEL TOK1"/>
    <property type="match status" value="1"/>
</dbReference>
<feature type="domain" description="Potassium channel" evidence="11">
    <location>
        <begin position="229"/>
        <end position="305"/>
    </location>
</feature>
<dbReference type="Gene3D" id="1.10.287.70">
    <property type="match status" value="2"/>
</dbReference>
<feature type="transmembrane region" description="Helical" evidence="10">
    <location>
        <begin position="179"/>
        <end position="201"/>
    </location>
</feature>
<comment type="caution">
    <text evidence="12">The sequence shown here is derived from an EMBL/GenBank/DDBJ whole genome shotgun (WGS) entry which is preliminary data.</text>
</comment>
<keyword evidence="6 10" id="KW-0472">Membrane</keyword>
<proteinExistence type="inferred from homology"/>
<feature type="transmembrane region" description="Helical" evidence="10">
    <location>
        <begin position="452"/>
        <end position="471"/>
    </location>
</feature>
<keyword evidence="3 8" id="KW-0812">Transmembrane</keyword>
<dbReference type="InterPro" id="IPR013099">
    <property type="entry name" value="K_chnl_dom"/>
</dbReference>
<dbReference type="AlphaFoldDB" id="A0A8J2MZS5"/>
<dbReference type="Pfam" id="PF07885">
    <property type="entry name" value="Ion_trans_2"/>
    <property type="match status" value="2"/>
</dbReference>
<feature type="compositionally biased region" description="Basic and acidic residues" evidence="9">
    <location>
        <begin position="1"/>
        <end position="31"/>
    </location>
</feature>
<comment type="subcellular location">
    <subcellularLocation>
        <location evidence="1">Membrane</location>
        <topology evidence="1">Multi-pass membrane protein</topology>
    </subcellularLocation>
</comment>
<evidence type="ECO:0000256" key="3">
    <source>
        <dbReference type="ARBA" id="ARBA00022692"/>
    </source>
</evidence>
<keyword evidence="13" id="KW-1185">Reference proteome</keyword>
<feature type="transmembrane region" description="Helical" evidence="10">
    <location>
        <begin position="54"/>
        <end position="81"/>
    </location>
</feature>
<organism evidence="12 13">
    <name type="scientific">Alternaria atra</name>
    <dbReference type="NCBI Taxonomy" id="119953"/>
    <lineage>
        <taxon>Eukaryota</taxon>
        <taxon>Fungi</taxon>
        <taxon>Dikarya</taxon>
        <taxon>Ascomycota</taxon>
        <taxon>Pezizomycotina</taxon>
        <taxon>Dothideomycetes</taxon>
        <taxon>Pleosporomycetidae</taxon>
        <taxon>Pleosporales</taxon>
        <taxon>Pleosporineae</taxon>
        <taxon>Pleosporaceae</taxon>
        <taxon>Alternaria</taxon>
        <taxon>Alternaria sect. Ulocladioides</taxon>
    </lineage>
</organism>
<evidence type="ECO:0000256" key="2">
    <source>
        <dbReference type="ARBA" id="ARBA00022448"/>
    </source>
</evidence>
<evidence type="ECO:0000256" key="6">
    <source>
        <dbReference type="ARBA" id="ARBA00023136"/>
    </source>
</evidence>
<gene>
    <name evidence="12" type="ORF">ALTATR162_LOCUS3136</name>
</gene>
<protein>
    <recommendedName>
        <fullName evidence="11">Potassium channel domain-containing protein</fullName>
    </recommendedName>
</protein>
<feature type="transmembrane region" description="Helical" evidence="10">
    <location>
        <begin position="483"/>
        <end position="501"/>
    </location>
</feature>
<dbReference type="InterPro" id="IPR003280">
    <property type="entry name" value="2pore_dom_K_chnl"/>
</dbReference>
<evidence type="ECO:0000256" key="8">
    <source>
        <dbReference type="RuleBase" id="RU003857"/>
    </source>
</evidence>
<feature type="region of interest" description="Disordered" evidence="9">
    <location>
        <begin position="566"/>
        <end position="589"/>
    </location>
</feature>
<evidence type="ECO:0000256" key="10">
    <source>
        <dbReference type="SAM" id="Phobius"/>
    </source>
</evidence>
<evidence type="ECO:0000256" key="1">
    <source>
        <dbReference type="ARBA" id="ARBA00004141"/>
    </source>
</evidence>
<dbReference type="GeneID" id="67014659"/>
<dbReference type="GO" id="GO:0030322">
    <property type="term" value="P:stabilization of membrane potential"/>
    <property type="evidence" value="ECO:0007669"/>
    <property type="project" value="TreeGrafter"/>
</dbReference>
<evidence type="ECO:0000259" key="11">
    <source>
        <dbReference type="Pfam" id="PF07885"/>
    </source>
</evidence>
<dbReference type="SUPFAM" id="SSF81324">
    <property type="entry name" value="Voltage-gated potassium channels"/>
    <property type="match status" value="2"/>
</dbReference>
<comment type="similarity">
    <text evidence="8">Belongs to the two pore domain potassium channel (TC 1.A.1.8) family.</text>
</comment>
<accession>A0A8J2MZS5</accession>
<keyword evidence="5 8" id="KW-0406">Ion transport</keyword>
<dbReference type="GO" id="GO:0022841">
    <property type="term" value="F:potassium ion leak channel activity"/>
    <property type="evidence" value="ECO:0007669"/>
    <property type="project" value="TreeGrafter"/>
</dbReference>
<feature type="transmembrane region" description="Helical" evidence="10">
    <location>
        <begin position="135"/>
        <end position="158"/>
    </location>
</feature>
<feature type="transmembrane region" description="Helical" evidence="10">
    <location>
        <begin position="108"/>
        <end position="129"/>
    </location>
</feature>